<dbReference type="InterPro" id="IPR036583">
    <property type="entry name" value="23S_rRNA_IVS_sf"/>
</dbReference>
<evidence type="ECO:0000313" key="2">
    <source>
        <dbReference type="Proteomes" id="UP000178448"/>
    </source>
</evidence>
<accession>A0A1F5YNY9</accession>
<dbReference type="EMBL" id="MFJD01000013">
    <property type="protein sequence ID" value="OGG01582.1"/>
    <property type="molecule type" value="Genomic_DNA"/>
</dbReference>
<sequence length="127" mass="14593">MKTDNKIRSFTDLLAWKEGHKLVLNVYRITKSFPKDERFCLTDQMRRSVLSVTSNIAEGFSRPTKPDKKHFYYQALGSLTELQNQLLVSRDIGYLEAGEFSTVVDLTVSVSKLIRFLVRYLNTLSGP</sequence>
<comment type="caution">
    <text evidence="1">The sequence shown here is derived from an EMBL/GenBank/DDBJ whole genome shotgun (WGS) entry which is preliminary data.</text>
</comment>
<dbReference type="Gene3D" id="1.20.1440.60">
    <property type="entry name" value="23S rRNA-intervening sequence"/>
    <property type="match status" value="1"/>
</dbReference>
<dbReference type="InterPro" id="IPR012657">
    <property type="entry name" value="23S_rRNA-intervening_sequence"/>
</dbReference>
<organism evidence="1 2">
    <name type="scientific">Candidatus Gottesmanbacteria bacterium RBG_16_52_11</name>
    <dbReference type="NCBI Taxonomy" id="1798374"/>
    <lineage>
        <taxon>Bacteria</taxon>
        <taxon>Candidatus Gottesmaniibacteriota</taxon>
    </lineage>
</organism>
<evidence type="ECO:0000313" key="1">
    <source>
        <dbReference type="EMBL" id="OGG01582.1"/>
    </source>
</evidence>
<dbReference type="AlphaFoldDB" id="A0A1F5YNY9"/>
<dbReference type="CDD" id="cd16377">
    <property type="entry name" value="23S_rRNA_IVP_like"/>
    <property type="match status" value="1"/>
</dbReference>
<evidence type="ECO:0008006" key="3">
    <source>
        <dbReference type="Google" id="ProtNLM"/>
    </source>
</evidence>
<proteinExistence type="predicted"/>
<dbReference type="Pfam" id="PF05635">
    <property type="entry name" value="23S_rRNA_IVP"/>
    <property type="match status" value="1"/>
</dbReference>
<dbReference type="NCBIfam" id="TIGR02436">
    <property type="entry name" value="four helix bundle protein"/>
    <property type="match status" value="1"/>
</dbReference>
<dbReference type="STRING" id="1798374.A2Z33_04535"/>
<name>A0A1F5YNY9_9BACT</name>
<gene>
    <name evidence="1" type="ORF">A2Z33_04535</name>
</gene>
<dbReference type="PANTHER" id="PTHR38471">
    <property type="entry name" value="FOUR HELIX BUNDLE PROTEIN"/>
    <property type="match status" value="1"/>
</dbReference>
<dbReference type="SUPFAM" id="SSF158446">
    <property type="entry name" value="IVS-encoded protein-like"/>
    <property type="match status" value="1"/>
</dbReference>
<dbReference type="PANTHER" id="PTHR38471:SF2">
    <property type="entry name" value="FOUR HELIX BUNDLE PROTEIN"/>
    <property type="match status" value="1"/>
</dbReference>
<dbReference type="Proteomes" id="UP000178448">
    <property type="component" value="Unassembled WGS sequence"/>
</dbReference>
<reference evidence="1 2" key="1">
    <citation type="journal article" date="2016" name="Nat. Commun.">
        <title>Thousands of microbial genomes shed light on interconnected biogeochemical processes in an aquifer system.</title>
        <authorList>
            <person name="Anantharaman K."/>
            <person name="Brown C.T."/>
            <person name="Hug L.A."/>
            <person name="Sharon I."/>
            <person name="Castelle C.J."/>
            <person name="Probst A.J."/>
            <person name="Thomas B.C."/>
            <person name="Singh A."/>
            <person name="Wilkins M.J."/>
            <person name="Karaoz U."/>
            <person name="Brodie E.L."/>
            <person name="Williams K.H."/>
            <person name="Hubbard S.S."/>
            <person name="Banfield J.F."/>
        </authorList>
    </citation>
    <scope>NUCLEOTIDE SEQUENCE [LARGE SCALE GENOMIC DNA]</scope>
</reference>
<protein>
    <recommendedName>
        <fullName evidence="3">Four helix bundle protein</fullName>
    </recommendedName>
</protein>